<gene>
    <name evidence="1" type="ORF">PAGU1579_13920</name>
</gene>
<sequence>MLCSIYGLNCKPDWAINTGGTVTVIAAYKMTSAREYKMVKFTLVLVIDRYIINTTAKSNNPITIGVAESVGI</sequence>
<dbReference type="Proteomes" id="UP000303581">
    <property type="component" value="Unassembled WGS sequence"/>
</dbReference>
<name>A0A480B7Q3_9FIRM</name>
<dbReference type="AlphaFoldDB" id="A0A480B7Q3"/>
<proteinExistence type="predicted"/>
<evidence type="ECO:0000313" key="1">
    <source>
        <dbReference type="EMBL" id="GCL69623.1"/>
    </source>
</evidence>
<accession>A0A480B7Q3</accession>
<dbReference type="EMBL" id="BJCR01000042">
    <property type="protein sequence ID" value="GCL69623.1"/>
    <property type="molecule type" value="Genomic_DNA"/>
</dbReference>
<organism evidence="1 2">
    <name type="scientific">Veillonella tobetsuensis</name>
    <dbReference type="NCBI Taxonomy" id="1110546"/>
    <lineage>
        <taxon>Bacteria</taxon>
        <taxon>Bacillati</taxon>
        <taxon>Bacillota</taxon>
        <taxon>Negativicutes</taxon>
        <taxon>Veillonellales</taxon>
        <taxon>Veillonellaceae</taxon>
        <taxon>Veillonella</taxon>
    </lineage>
</organism>
<keyword evidence="2" id="KW-1185">Reference proteome</keyword>
<reference evidence="1 2" key="1">
    <citation type="submission" date="2019-03" db="EMBL/GenBank/DDBJ databases">
        <title>Draft genome sequences of two Veillonella tobetsuensis clinical isolates from intraoperative bronchial fluids of elderly patients with pulmonary carcinoma.</title>
        <authorList>
            <person name="Akiyama T."/>
        </authorList>
    </citation>
    <scope>NUCLEOTIDE SEQUENCE [LARGE SCALE GENOMIC DNA]</scope>
    <source>
        <strain evidence="1 2">PAGU 1579</strain>
    </source>
</reference>
<protein>
    <submittedName>
        <fullName evidence="1">Uncharacterized protein</fullName>
    </submittedName>
</protein>
<comment type="caution">
    <text evidence="1">The sequence shown here is derived from an EMBL/GenBank/DDBJ whole genome shotgun (WGS) entry which is preliminary data.</text>
</comment>
<evidence type="ECO:0000313" key="2">
    <source>
        <dbReference type="Proteomes" id="UP000303581"/>
    </source>
</evidence>